<sequence length="287" mass="30745">MAKPKKLRKKSASQRPSRRDGIGAGNLWLYGIHAVLAALGNPNRTIKRFAITPDTQAKLESELAEIAYQTERKIVADLIANNDLNELLPPGAVHQGIACLASALEEVYIEDILTEVGLADRAAGKKDKEDWEFQQQGRDVILILDQVTDPQNVGAILRSAAAFGAKAVITTDRNSAQPTGSLAKAASGALEKIPYIGVTNLVRALEQVKEAGFWCYGLAGEGEKTISEALPANGKIALIMGAEGTGMRRLTREHCDMLVNLPTQDSFGVLNVSSAAAVALYETARVK</sequence>
<dbReference type="EMBL" id="JBHUII010000006">
    <property type="protein sequence ID" value="MFD2206661.1"/>
    <property type="molecule type" value="Genomic_DNA"/>
</dbReference>
<dbReference type="InterPro" id="IPR029028">
    <property type="entry name" value="Alpha/beta_knot_MTases"/>
</dbReference>
<keyword evidence="1" id="KW-0489">Methyltransferase</keyword>
<gene>
    <name evidence="5" type="primary">rlmB</name>
    <name evidence="5" type="ORF">ACFSKO_13595</name>
</gene>
<dbReference type="Proteomes" id="UP001597294">
    <property type="component" value="Unassembled WGS sequence"/>
</dbReference>
<keyword evidence="3" id="KW-0472">Membrane</keyword>
<dbReference type="PANTHER" id="PTHR46429">
    <property type="entry name" value="23S RRNA (GUANOSINE-2'-O-)-METHYLTRANSFERASE RLMB"/>
    <property type="match status" value="1"/>
</dbReference>
<dbReference type="Pfam" id="PF00588">
    <property type="entry name" value="SpoU_methylase"/>
    <property type="match status" value="1"/>
</dbReference>
<reference evidence="6" key="1">
    <citation type="journal article" date="2019" name="Int. J. Syst. Evol. Microbiol.">
        <title>The Global Catalogue of Microorganisms (GCM) 10K type strain sequencing project: providing services to taxonomists for standard genome sequencing and annotation.</title>
        <authorList>
            <consortium name="The Broad Institute Genomics Platform"/>
            <consortium name="The Broad Institute Genome Sequencing Center for Infectious Disease"/>
            <person name="Wu L."/>
            <person name="Ma J."/>
        </authorList>
    </citation>
    <scope>NUCLEOTIDE SEQUENCE [LARGE SCALE GENOMIC DNA]</scope>
    <source>
        <strain evidence="6">CGMCC 4.7192</strain>
    </source>
</reference>
<evidence type="ECO:0000259" key="4">
    <source>
        <dbReference type="SMART" id="SM00967"/>
    </source>
</evidence>
<dbReference type="Pfam" id="PF08032">
    <property type="entry name" value="SpoU_sub_bind"/>
    <property type="match status" value="1"/>
</dbReference>
<protein>
    <submittedName>
        <fullName evidence="5">23S rRNA (Guanosine(2251)-2'-O)-methyltransferase RlmB</fullName>
    </submittedName>
</protein>
<comment type="caution">
    <text evidence="5">The sequence shown here is derived from an EMBL/GenBank/DDBJ whole genome shotgun (WGS) entry which is preliminary data.</text>
</comment>
<accession>A0ABW5BP61</accession>
<keyword evidence="3" id="KW-0812">Transmembrane</keyword>
<feature type="transmembrane region" description="Helical" evidence="3">
    <location>
        <begin position="21"/>
        <end position="40"/>
    </location>
</feature>
<dbReference type="InterPro" id="IPR029064">
    <property type="entry name" value="Ribosomal_eL30-like_sf"/>
</dbReference>
<evidence type="ECO:0000256" key="2">
    <source>
        <dbReference type="ARBA" id="ARBA00022679"/>
    </source>
</evidence>
<dbReference type="InterPro" id="IPR013123">
    <property type="entry name" value="SpoU_subst-bd"/>
</dbReference>
<dbReference type="CDD" id="cd18103">
    <property type="entry name" value="SpoU-like_RlmB"/>
    <property type="match status" value="1"/>
</dbReference>
<dbReference type="Gene3D" id="3.40.1280.10">
    <property type="match status" value="1"/>
</dbReference>
<dbReference type="SUPFAM" id="SSF75217">
    <property type="entry name" value="alpha/beta knot"/>
    <property type="match status" value="1"/>
</dbReference>
<keyword evidence="3" id="KW-1133">Transmembrane helix</keyword>
<dbReference type="Gene3D" id="3.30.1330.30">
    <property type="match status" value="1"/>
</dbReference>
<dbReference type="NCBIfam" id="TIGR00186">
    <property type="entry name" value="rRNA_methyl_3"/>
    <property type="match status" value="1"/>
</dbReference>
<dbReference type="SUPFAM" id="SSF55315">
    <property type="entry name" value="L30e-like"/>
    <property type="match status" value="1"/>
</dbReference>
<evidence type="ECO:0000313" key="6">
    <source>
        <dbReference type="Proteomes" id="UP001597294"/>
    </source>
</evidence>
<dbReference type="InterPro" id="IPR029026">
    <property type="entry name" value="tRNA_m1G_MTases_N"/>
</dbReference>
<dbReference type="PANTHER" id="PTHR46429:SF1">
    <property type="entry name" value="23S RRNA (GUANOSINE-2'-O-)-METHYLTRANSFERASE RLMB"/>
    <property type="match status" value="1"/>
</dbReference>
<organism evidence="5 6">
    <name type="scientific">Kiloniella antarctica</name>
    <dbReference type="NCBI Taxonomy" id="1550907"/>
    <lineage>
        <taxon>Bacteria</taxon>
        <taxon>Pseudomonadati</taxon>
        <taxon>Pseudomonadota</taxon>
        <taxon>Alphaproteobacteria</taxon>
        <taxon>Rhodospirillales</taxon>
        <taxon>Kiloniellaceae</taxon>
        <taxon>Kiloniella</taxon>
    </lineage>
</organism>
<evidence type="ECO:0000313" key="5">
    <source>
        <dbReference type="EMBL" id="MFD2206661.1"/>
    </source>
</evidence>
<dbReference type="RefSeq" id="WP_380252510.1">
    <property type="nucleotide sequence ID" value="NZ_JBHUII010000006.1"/>
</dbReference>
<keyword evidence="6" id="KW-1185">Reference proteome</keyword>
<feature type="domain" description="RNA 2-O ribose methyltransferase substrate binding" evidence="4">
    <location>
        <begin position="28"/>
        <end position="107"/>
    </location>
</feature>
<proteinExistence type="predicted"/>
<dbReference type="SMART" id="SM00967">
    <property type="entry name" value="SpoU_sub_bind"/>
    <property type="match status" value="1"/>
</dbReference>
<keyword evidence="2" id="KW-0808">Transferase</keyword>
<name>A0ABW5BP61_9PROT</name>
<evidence type="ECO:0000256" key="3">
    <source>
        <dbReference type="SAM" id="Phobius"/>
    </source>
</evidence>
<dbReference type="InterPro" id="IPR004441">
    <property type="entry name" value="rRNA_MeTrfase_TrmH"/>
</dbReference>
<evidence type="ECO:0000256" key="1">
    <source>
        <dbReference type="ARBA" id="ARBA00022603"/>
    </source>
</evidence>
<dbReference type="InterPro" id="IPR001537">
    <property type="entry name" value="SpoU_MeTrfase"/>
</dbReference>